<gene>
    <name evidence="2" type="ORF">PBIL07802_LOCUS32668</name>
</gene>
<feature type="compositionally biased region" description="Low complexity" evidence="1">
    <location>
        <begin position="312"/>
        <end position="330"/>
    </location>
</feature>
<feature type="compositionally biased region" description="Basic and acidic residues" evidence="1">
    <location>
        <begin position="359"/>
        <end position="380"/>
    </location>
</feature>
<feature type="compositionally biased region" description="Polar residues" evidence="1">
    <location>
        <begin position="258"/>
        <end position="267"/>
    </location>
</feature>
<proteinExistence type="predicted"/>
<feature type="compositionally biased region" description="Polar residues" evidence="1">
    <location>
        <begin position="36"/>
        <end position="47"/>
    </location>
</feature>
<feature type="region of interest" description="Disordered" evidence="1">
    <location>
        <begin position="354"/>
        <end position="406"/>
    </location>
</feature>
<evidence type="ECO:0000256" key="1">
    <source>
        <dbReference type="SAM" id="MobiDB-lite"/>
    </source>
</evidence>
<name>A0A7S3LXG6_9EUKA</name>
<evidence type="ECO:0000313" key="2">
    <source>
        <dbReference type="EMBL" id="CAE0270313.1"/>
    </source>
</evidence>
<organism evidence="2">
    <name type="scientific">Palpitomonas bilix</name>
    <dbReference type="NCBI Taxonomy" id="652834"/>
    <lineage>
        <taxon>Eukaryota</taxon>
        <taxon>Eukaryota incertae sedis</taxon>
    </lineage>
</organism>
<feature type="region of interest" description="Disordered" evidence="1">
    <location>
        <begin position="201"/>
        <end position="286"/>
    </location>
</feature>
<feature type="compositionally biased region" description="Basic and acidic residues" evidence="1">
    <location>
        <begin position="163"/>
        <end position="181"/>
    </location>
</feature>
<feature type="compositionally biased region" description="Low complexity" evidence="1">
    <location>
        <begin position="459"/>
        <end position="479"/>
    </location>
</feature>
<feature type="compositionally biased region" description="Basic and acidic residues" evidence="1">
    <location>
        <begin position="207"/>
        <end position="228"/>
    </location>
</feature>
<accession>A0A7S3LXG6</accession>
<protein>
    <submittedName>
        <fullName evidence="2">Uncharacterized protein</fullName>
    </submittedName>
</protein>
<feature type="region of interest" description="Disordered" evidence="1">
    <location>
        <begin position="163"/>
        <end position="185"/>
    </location>
</feature>
<feature type="compositionally biased region" description="Polar residues" evidence="1">
    <location>
        <begin position="483"/>
        <end position="494"/>
    </location>
</feature>
<feature type="region of interest" description="Disordered" evidence="1">
    <location>
        <begin position="1"/>
        <end position="109"/>
    </location>
</feature>
<feature type="region of interest" description="Disordered" evidence="1">
    <location>
        <begin position="420"/>
        <end position="507"/>
    </location>
</feature>
<dbReference type="EMBL" id="HBIB01049508">
    <property type="protein sequence ID" value="CAE0270313.1"/>
    <property type="molecule type" value="Transcribed_RNA"/>
</dbReference>
<sequence length="507" mass="54241">MGDEASNGTAAALSLKSPALNQPSAEITPLKMRARSASSNYPASSEATPLPARAFERNAEGKGAAWPGETSSTAVSAGSEKGTASGRSDDDSSTRRRGQDKKKRVRRRYSDILQEKADYLACPVETSNKVYCGKVFCGKGAIGNIRRHIKKDHGLEHAKVTRADCRPRKPLQEDSQEKIKEASLSSKRQWKELAASYYSESAPIDPLTEKKEMVEGSKSESGKRKQPIDGDTLTAKRRRSVSDGGLEQSGGARHRSNTADSGQSSSVKIPFDATRTSPLPASMPLPTFVPRPGGMIGPLPFPFSPEKFSAALSASASPSTSPSLAPSMSPGMRPLPLTPQLAMMSLAAAQLRLQQRQQQLKEESGEKEEAKSEQSVKKGGEANLTAFPLFTRSPEMKPTSSRGTPTLSPLLFPFFSNLSSVQPRCSSAPHSGATGDNDKEGQEGSARTRRVIPFPFLPSPALAPGVAQQPGSLLPLQPLTKTAAENTPFSSLTQDRTKLEDDIPNLA</sequence>
<reference evidence="2" key="1">
    <citation type="submission" date="2021-01" db="EMBL/GenBank/DDBJ databases">
        <authorList>
            <person name="Corre E."/>
            <person name="Pelletier E."/>
            <person name="Niang G."/>
            <person name="Scheremetjew M."/>
            <person name="Finn R."/>
            <person name="Kale V."/>
            <person name="Holt S."/>
            <person name="Cochrane G."/>
            <person name="Meng A."/>
            <person name="Brown T."/>
            <person name="Cohen L."/>
        </authorList>
    </citation>
    <scope>NUCLEOTIDE SEQUENCE</scope>
    <source>
        <strain evidence="2">NIES-2562</strain>
    </source>
</reference>
<dbReference type="AlphaFoldDB" id="A0A7S3LXG6"/>
<feature type="compositionally biased region" description="Basic residues" evidence="1">
    <location>
        <begin position="95"/>
        <end position="107"/>
    </location>
</feature>
<feature type="region of interest" description="Disordered" evidence="1">
    <location>
        <begin position="312"/>
        <end position="337"/>
    </location>
</feature>